<organism evidence="1 2">
    <name type="scientific">Prevotella corporis</name>
    <dbReference type="NCBI Taxonomy" id="28128"/>
    <lineage>
        <taxon>Bacteria</taxon>
        <taxon>Pseudomonadati</taxon>
        <taxon>Bacteroidota</taxon>
        <taxon>Bacteroidia</taxon>
        <taxon>Bacteroidales</taxon>
        <taxon>Prevotellaceae</taxon>
        <taxon>Prevotella</taxon>
    </lineage>
</organism>
<dbReference type="RefSeq" id="WP_060941400.1">
    <property type="nucleotide sequence ID" value="NZ_JAIHUT010000002.1"/>
</dbReference>
<dbReference type="Proteomes" id="UP000070533">
    <property type="component" value="Unassembled WGS sequence"/>
</dbReference>
<name>A0A133PTU1_9BACT</name>
<reference evidence="2" key="1">
    <citation type="submission" date="2016-01" db="EMBL/GenBank/DDBJ databases">
        <authorList>
            <person name="Mitreva M."/>
            <person name="Pepin K.H."/>
            <person name="Mihindukulasuriya K.A."/>
            <person name="Fulton R."/>
            <person name="Fronick C."/>
            <person name="O'Laughlin M."/>
            <person name="Miner T."/>
            <person name="Herter B."/>
            <person name="Rosa B.A."/>
            <person name="Cordes M."/>
            <person name="Tomlinson C."/>
            <person name="Wollam A."/>
            <person name="Palsikar V.B."/>
            <person name="Mardis E.R."/>
            <person name="Wilson R.K."/>
        </authorList>
    </citation>
    <scope>NUCLEOTIDE SEQUENCE [LARGE SCALE GENOMIC DNA]</scope>
    <source>
        <strain evidence="2">MJR7716</strain>
    </source>
</reference>
<keyword evidence="2" id="KW-1185">Reference proteome</keyword>
<evidence type="ECO:0000313" key="1">
    <source>
        <dbReference type="EMBL" id="KXA32495.1"/>
    </source>
</evidence>
<proteinExistence type="predicted"/>
<dbReference type="AlphaFoldDB" id="A0A133PTU1"/>
<dbReference type="PATRIC" id="fig|28128.5.peg.2814"/>
<protein>
    <submittedName>
        <fullName evidence="1">Uncharacterized protein</fullName>
    </submittedName>
</protein>
<dbReference type="EMBL" id="LRQG01000256">
    <property type="protein sequence ID" value="KXA32495.1"/>
    <property type="molecule type" value="Genomic_DNA"/>
</dbReference>
<gene>
    <name evidence="1" type="ORF">HMPREF3226_02736</name>
</gene>
<sequence>MKPILSDYYKIFLSCPVGAMMQAAQRRMLENVKLWAEKEYTEQATFDDVRDFLESCQDAPVFTEFIEKVMQPLIDEELAKGGTTVSDYLEYLREEDRVDE</sequence>
<dbReference type="STRING" id="28128.HMPREF3226_02736"/>
<dbReference type="OrthoDB" id="1080004at2"/>
<accession>A0A133PTU1</accession>
<comment type="caution">
    <text evidence="1">The sequence shown here is derived from an EMBL/GenBank/DDBJ whole genome shotgun (WGS) entry which is preliminary data.</text>
</comment>
<evidence type="ECO:0000313" key="2">
    <source>
        <dbReference type="Proteomes" id="UP000070533"/>
    </source>
</evidence>